<evidence type="ECO:0000313" key="6">
    <source>
        <dbReference type="EMBL" id="ABC81967.1"/>
    </source>
</evidence>
<dbReference type="InterPro" id="IPR036390">
    <property type="entry name" value="WH_DNA-bd_sf"/>
</dbReference>
<dbReference type="Proteomes" id="UP000001935">
    <property type="component" value="Chromosome"/>
</dbReference>
<dbReference type="Pfam" id="PF00126">
    <property type="entry name" value="HTH_1"/>
    <property type="match status" value="1"/>
</dbReference>
<dbReference type="InterPro" id="IPR000847">
    <property type="entry name" value="LysR_HTH_N"/>
</dbReference>
<dbReference type="GO" id="GO:0000976">
    <property type="term" value="F:transcription cis-regulatory region binding"/>
    <property type="evidence" value="ECO:0007669"/>
    <property type="project" value="TreeGrafter"/>
</dbReference>
<dbReference type="InterPro" id="IPR005119">
    <property type="entry name" value="LysR_subst-bd"/>
</dbReference>
<proteinExistence type="inferred from homology"/>
<feature type="domain" description="HTH lysR-type" evidence="5">
    <location>
        <begin position="4"/>
        <end position="61"/>
    </location>
</feature>
<dbReference type="Gene3D" id="3.40.190.10">
    <property type="entry name" value="Periplasmic binding protein-like II"/>
    <property type="match status" value="2"/>
</dbReference>
<evidence type="ECO:0000256" key="3">
    <source>
        <dbReference type="ARBA" id="ARBA00023125"/>
    </source>
</evidence>
<dbReference type="AlphaFoldDB" id="Q2IJY9"/>
<protein>
    <submittedName>
        <fullName evidence="6">Transcriptional regulator, LysR family</fullName>
    </submittedName>
</protein>
<dbReference type="PRINTS" id="PR00039">
    <property type="entry name" value="HTHLYSR"/>
</dbReference>
<dbReference type="OrthoDB" id="7840053at2"/>
<dbReference type="STRING" id="290397.Adeh_2197"/>
<dbReference type="HOGENOM" id="CLU_039613_6_1_7"/>
<reference evidence="6 7" key="1">
    <citation type="submission" date="2006-01" db="EMBL/GenBank/DDBJ databases">
        <title>Complete sequence of Anaeromyxobacter dehalogenans 2CP-C.</title>
        <authorList>
            <consortium name="US DOE Joint Genome Institute"/>
            <person name="Copeland A."/>
            <person name="Lucas S."/>
            <person name="Lapidus A."/>
            <person name="Barry K."/>
            <person name="Detter J.C."/>
            <person name="Glavina T."/>
            <person name="Hammon N."/>
            <person name="Israni S."/>
            <person name="Pitluck S."/>
            <person name="Brettin T."/>
            <person name="Bruce D."/>
            <person name="Han C."/>
            <person name="Tapia R."/>
            <person name="Gilna P."/>
            <person name="Kiss H."/>
            <person name="Schmutz J."/>
            <person name="Larimer F."/>
            <person name="Land M."/>
            <person name="Kyrpides N."/>
            <person name="Anderson I."/>
            <person name="Sanford R.A."/>
            <person name="Ritalahti K.M."/>
            <person name="Thomas H.S."/>
            <person name="Kirby J.R."/>
            <person name="Zhulin I.B."/>
            <person name="Loeffler F.E."/>
            <person name="Richardson P."/>
        </authorList>
    </citation>
    <scope>NUCLEOTIDE SEQUENCE [LARGE SCALE GENOMIC DNA]</scope>
    <source>
        <strain evidence="6 7">2CP-C</strain>
    </source>
</reference>
<dbReference type="KEGG" id="ade:Adeh_2197"/>
<dbReference type="PANTHER" id="PTHR30126:SF39">
    <property type="entry name" value="HTH-TYPE TRANSCRIPTIONAL REGULATOR CYSL"/>
    <property type="match status" value="1"/>
</dbReference>
<dbReference type="RefSeq" id="WP_011421249.1">
    <property type="nucleotide sequence ID" value="NC_007760.1"/>
</dbReference>
<dbReference type="SUPFAM" id="SSF46785">
    <property type="entry name" value="Winged helix' DNA-binding domain"/>
    <property type="match status" value="1"/>
</dbReference>
<comment type="similarity">
    <text evidence="1">Belongs to the LysR transcriptional regulatory family.</text>
</comment>
<evidence type="ECO:0000259" key="5">
    <source>
        <dbReference type="PROSITE" id="PS50931"/>
    </source>
</evidence>
<dbReference type="SUPFAM" id="SSF53850">
    <property type="entry name" value="Periplasmic binding protein-like II"/>
    <property type="match status" value="1"/>
</dbReference>
<evidence type="ECO:0000256" key="4">
    <source>
        <dbReference type="ARBA" id="ARBA00023163"/>
    </source>
</evidence>
<dbReference type="Pfam" id="PF03466">
    <property type="entry name" value="LysR_substrate"/>
    <property type="match status" value="1"/>
</dbReference>
<keyword evidence="3" id="KW-0238">DNA-binding</keyword>
<dbReference type="Gene3D" id="1.10.10.10">
    <property type="entry name" value="Winged helix-like DNA-binding domain superfamily/Winged helix DNA-binding domain"/>
    <property type="match status" value="1"/>
</dbReference>
<dbReference type="InterPro" id="IPR036388">
    <property type="entry name" value="WH-like_DNA-bd_sf"/>
</dbReference>
<evidence type="ECO:0000256" key="2">
    <source>
        <dbReference type="ARBA" id="ARBA00023015"/>
    </source>
</evidence>
<evidence type="ECO:0000313" key="7">
    <source>
        <dbReference type="Proteomes" id="UP000001935"/>
    </source>
</evidence>
<dbReference type="GO" id="GO:0003700">
    <property type="term" value="F:DNA-binding transcription factor activity"/>
    <property type="evidence" value="ECO:0007669"/>
    <property type="project" value="InterPro"/>
</dbReference>
<dbReference type="PANTHER" id="PTHR30126">
    <property type="entry name" value="HTH-TYPE TRANSCRIPTIONAL REGULATOR"/>
    <property type="match status" value="1"/>
</dbReference>
<organism evidence="6 7">
    <name type="scientific">Anaeromyxobacter dehalogenans (strain 2CP-C)</name>
    <dbReference type="NCBI Taxonomy" id="290397"/>
    <lineage>
        <taxon>Bacteria</taxon>
        <taxon>Pseudomonadati</taxon>
        <taxon>Myxococcota</taxon>
        <taxon>Myxococcia</taxon>
        <taxon>Myxococcales</taxon>
        <taxon>Cystobacterineae</taxon>
        <taxon>Anaeromyxobacteraceae</taxon>
        <taxon>Anaeromyxobacter</taxon>
    </lineage>
</organism>
<keyword evidence="2" id="KW-0805">Transcription regulation</keyword>
<evidence type="ECO:0000256" key="1">
    <source>
        <dbReference type="ARBA" id="ARBA00009437"/>
    </source>
</evidence>
<keyword evidence="4" id="KW-0804">Transcription</keyword>
<gene>
    <name evidence="6" type="ordered locus">Adeh_2197</name>
</gene>
<sequence length="300" mass="32497">MRRLDPRKLETFRVVAQARKISTAAKLLHLSQPAVTAQIRALEEECGRALLVRSSKGVTPNDWGLRLLDTAKQVHALLGEVEGAFQDEPGVGEEVVLGASMTTASYVAPPLVAGYRAVHGRVPFRLQVANTARVLEWVADGKVPLGIVEGRLRSPRVHLERYLEDELVAVAAASARDLLRISRAADLASAPLLLREPGSNTRAVVEEALAGVLGARSVRRSELLFGSNQSIKMAAVAGLGVAFVSRWSVQLEVAAGTLRILPLRDLRLTRSFSWATASPRLQGAAGRFQAWSRQHPPPRP</sequence>
<accession>Q2IJY9</accession>
<dbReference type="EMBL" id="CP000251">
    <property type="protein sequence ID" value="ABC81967.1"/>
    <property type="molecule type" value="Genomic_DNA"/>
</dbReference>
<dbReference type="PROSITE" id="PS50931">
    <property type="entry name" value="HTH_LYSR"/>
    <property type="match status" value="1"/>
</dbReference>
<dbReference type="eggNOG" id="COG0583">
    <property type="taxonomic scope" value="Bacteria"/>
</dbReference>
<name>Q2IJY9_ANADE</name>